<dbReference type="OrthoDB" id="413122at2759"/>
<evidence type="ECO:0000313" key="2">
    <source>
        <dbReference type="Proteomes" id="UP000051530"/>
    </source>
</evidence>
<dbReference type="Proteomes" id="UP000051530">
    <property type="component" value="Unassembled WGS sequence"/>
</dbReference>
<protein>
    <recommendedName>
        <fullName evidence="3">Transposable element</fullName>
    </recommendedName>
</protein>
<comment type="caution">
    <text evidence="1">The sequence shown here is derived from an EMBL/GenBank/DDBJ whole genome shotgun (WGS) entry which is preliminary data.</text>
</comment>
<evidence type="ECO:0008006" key="3">
    <source>
        <dbReference type="Google" id="ProtNLM"/>
    </source>
</evidence>
<organism evidence="1 2">
    <name type="scientific">Pseudoloma neurophilia</name>
    <dbReference type="NCBI Taxonomy" id="146866"/>
    <lineage>
        <taxon>Eukaryota</taxon>
        <taxon>Fungi</taxon>
        <taxon>Fungi incertae sedis</taxon>
        <taxon>Microsporidia</taxon>
        <taxon>Pseudoloma</taxon>
    </lineage>
</organism>
<dbReference type="VEuPathDB" id="MicrosporidiaDB:M153_7660003760"/>
<proteinExistence type="predicted"/>
<keyword evidence="2" id="KW-1185">Reference proteome</keyword>
<sequence length="150" mass="17925">MTRLWKKRHLNWDLYEREFQRLNACAEQKGEKRNKSLNKNRRDYEYNVGDWVLVETERRLKGEPIFEEPYQILKTASNGNALTLENQRKNMIRNIKKVNPLNLKEECDVIREFPPFSQILEYKNNFSSNPLGKRPSTIDKRIREGAIGKE</sequence>
<accession>A0A0R0LW19</accession>
<reference evidence="1 2" key="1">
    <citation type="submission" date="2015-07" db="EMBL/GenBank/DDBJ databases">
        <title>The genome of Pseudoloma neurophilia, a relevant intracellular parasite of the zebrafish.</title>
        <authorList>
            <person name="Ndikumana S."/>
            <person name="Pelin A."/>
            <person name="Sanders J."/>
            <person name="Corradi N."/>
        </authorList>
    </citation>
    <scope>NUCLEOTIDE SEQUENCE [LARGE SCALE GENOMIC DNA]</scope>
    <source>
        <strain evidence="1 2">MK1</strain>
    </source>
</reference>
<dbReference type="AlphaFoldDB" id="A0A0R0LW19"/>
<dbReference type="EMBL" id="LGUB01000293">
    <property type="protein sequence ID" value="KRH93565.1"/>
    <property type="molecule type" value="Genomic_DNA"/>
</dbReference>
<gene>
    <name evidence="1" type="ORF">M153_7660003760</name>
</gene>
<name>A0A0R0LW19_9MICR</name>
<evidence type="ECO:0000313" key="1">
    <source>
        <dbReference type="EMBL" id="KRH93565.1"/>
    </source>
</evidence>